<evidence type="ECO:0008006" key="9">
    <source>
        <dbReference type="Google" id="ProtNLM"/>
    </source>
</evidence>
<protein>
    <recommendedName>
        <fullName evidence="9">Adenylate isopentenyltransferase</fullName>
    </recommendedName>
</protein>
<dbReference type="PANTHER" id="PTHR11088:SF59">
    <property type="entry name" value="ADENYLATE ISOPENTENYLTRANSFERASE"/>
    <property type="match status" value="1"/>
</dbReference>
<keyword evidence="8" id="KW-1185">Reference proteome</keyword>
<evidence type="ECO:0000256" key="1">
    <source>
        <dbReference type="ARBA" id="ARBA00005842"/>
    </source>
</evidence>
<keyword evidence="2" id="KW-0808">Transferase</keyword>
<evidence type="ECO:0000256" key="3">
    <source>
        <dbReference type="ARBA" id="ARBA00022712"/>
    </source>
</evidence>
<dbReference type="EMBL" id="OZ021736">
    <property type="protein sequence ID" value="CAK9315855.1"/>
    <property type="molecule type" value="Genomic_DNA"/>
</dbReference>
<evidence type="ECO:0000313" key="8">
    <source>
        <dbReference type="Proteomes" id="UP001642487"/>
    </source>
</evidence>
<reference evidence="7 8" key="1">
    <citation type="submission" date="2024-03" db="EMBL/GenBank/DDBJ databases">
        <authorList>
            <person name="Gkanogiannis A."/>
            <person name="Becerra Lopez-Lavalle L."/>
        </authorList>
    </citation>
    <scope>NUCLEOTIDE SEQUENCE [LARGE SCALE GENOMIC DNA]</scope>
</reference>
<dbReference type="Gene3D" id="3.40.50.300">
    <property type="entry name" value="P-loop containing nucleotide triphosphate hydrolases"/>
    <property type="match status" value="1"/>
</dbReference>
<keyword evidence="6" id="KW-0472">Membrane</keyword>
<dbReference type="InterPro" id="IPR039657">
    <property type="entry name" value="Dimethylallyltransferase"/>
</dbReference>
<keyword evidence="6" id="KW-1133">Transmembrane helix</keyword>
<organism evidence="7 8">
    <name type="scientific">Citrullus colocynthis</name>
    <name type="common">colocynth</name>
    <dbReference type="NCBI Taxonomy" id="252529"/>
    <lineage>
        <taxon>Eukaryota</taxon>
        <taxon>Viridiplantae</taxon>
        <taxon>Streptophyta</taxon>
        <taxon>Embryophyta</taxon>
        <taxon>Tracheophyta</taxon>
        <taxon>Spermatophyta</taxon>
        <taxon>Magnoliopsida</taxon>
        <taxon>eudicotyledons</taxon>
        <taxon>Gunneridae</taxon>
        <taxon>Pentapetalae</taxon>
        <taxon>rosids</taxon>
        <taxon>fabids</taxon>
        <taxon>Cucurbitales</taxon>
        <taxon>Cucurbitaceae</taxon>
        <taxon>Benincaseae</taxon>
        <taxon>Citrullus</taxon>
    </lineage>
</organism>
<name>A0ABP0Y5X0_9ROSI</name>
<evidence type="ECO:0000313" key="7">
    <source>
        <dbReference type="EMBL" id="CAK9315855.1"/>
    </source>
</evidence>
<dbReference type="Gene3D" id="1.10.287.890">
    <property type="entry name" value="Crystal structure of tRNA isopentenylpyrophosphate transferase (bh2366) domain"/>
    <property type="match status" value="1"/>
</dbReference>
<feature type="transmembrane region" description="Helical" evidence="6">
    <location>
        <begin position="317"/>
        <end position="337"/>
    </location>
</feature>
<sequence length="340" mass="38327">MREINNMKDGVEYLSNKKHKIVFVMGCTATGKSKLSVDLATFFPSEIINSDKIQFYKGLDIITNKITDSDRRGVPHHLLGVINNPDADLTAGEFCRLVEDSIADIISRGRLPIIVGGSNNYIEALVENPITDFRSRFDCCFLWINVALPVLYNYIAKRVDQMAELGLVEEVREMFVAGADYSRGIRRAIGAPELDSYFKAERNNEEESYKNDLLKSAIHEIKENTCKLALRQFGKIHRLRDELGWGLHRIDATAVFEKSGEEAADEWMNAVLKPSLGIVGDFLNEKQKDYPMETIMKNRLAIVEELKTKLNFGSNNAIGFGVVIAFAALGLITNWILSWK</sequence>
<accession>A0ABP0Y5X0</accession>
<evidence type="ECO:0000256" key="4">
    <source>
        <dbReference type="ARBA" id="ARBA00022741"/>
    </source>
</evidence>
<proteinExistence type="inferred from homology"/>
<keyword evidence="6" id="KW-0812">Transmembrane</keyword>
<evidence type="ECO:0000256" key="2">
    <source>
        <dbReference type="ARBA" id="ARBA00022679"/>
    </source>
</evidence>
<dbReference type="Pfam" id="PF01715">
    <property type="entry name" value="IPPT"/>
    <property type="match status" value="2"/>
</dbReference>
<evidence type="ECO:0000256" key="5">
    <source>
        <dbReference type="ARBA" id="ARBA00022840"/>
    </source>
</evidence>
<gene>
    <name evidence="7" type="ORF">CITCOLO1_LOCUS7695</name>
</gene>
<dbReference type="SUPFAM" id="SSF52540">
    <property type="entry name" value="P-loop containing nucleoside triphosphate hydrolases"/>
    <property type="match status" value="1"/>
</dbReference>
<keyword evidence="4" id="KW-0547">Nucleotide-binding</keyword>
<evidence type="ECO:0000256" key="6">
    <source>
        <dbReference type="SAM" id="Phobius"/>
    </source>
</evidence>
<dbReference type="PANTHER" id="PTHR11088">
    <property type="entry name" value="TRNA DIMETHYLALLYLTRANSFERASE"/>
    <property type="match status" value="1"/>
</dbReference>
<dbReference type="InterPro" id="IPR027417">
    <property type="entry name" value="P-loop_NTPase"/>
</dbReference>
<keyword evidence="5" id="KW-0067">ATP-binding</keyword>
<dbReference type="Proteomes" id="UP001642487">
    <property type="component" value="Chromosome 2"/>
</dbReference>
<keyword evidence="3" id="KW-0203">Cytokinin biosynthesis</keyword>
<comment type="similarity">
    <text evidence="1">Belongs to the IPP transferase family.</text>
</comment>